<proteinExistence type="predicted"/>
<evidence type="ECO:0000313" key="1">
    <source>
        <dbReference type="EMBL" id="KOF68306.1"/>
    </source>
</evidence>
<gene>
    <name evidence="1" type="ORF">OCBIM_22007595mg</name>
</gene>
<organism evidence="1">
    <name type="scientific">Octopus bimaculoides</name>
    <name type="common">California two-spotted octopus</name>
    <dbReference type="NCBI Taxonomy" id="37653"/>
    <lineage>
        <taxon>Eukaryota</taxon>
        <taxon>Metazoa</taxon>
        <taxon>Spiralia</taxon>
        <taxon>Lophotrochozoa</taxon>
        <taxon>Mollusca</taxon>
        <taxon>Cephalopoda</taxon>
        <taxon>Coleoidea</taxon>
        <taxon>Octopodiformes</taxon>
        <taxon>Octopoda</taxon>
        <taxon>Incirrata</taxon>
        <taxon>Octopodidae</taxon>
        <taxon>Octopus</taxon>
    </lineage>
</organism>
<accession>A0A0L8FUE4</accession>
<reference evidence="1" key="1">
    <citation type="submission" date="2015-07" db="EMBL/GenBank/DDBJ databases">
        <title>MeaNS - Measles Nucleotide Surveillance Program.</title>
        <authorList>
            <person name="Tran T."/>
            <person name="Druce J."/>
        </authorList>
    </citation>
    <scope>NUCLEOTIDE SEQUENCE</scope>
    <source>
        <strain evidence="1">UCB-OBI-ISO-001</strain>
        <tissue evidence="1">Gonad</tissue>
    </source>
</reference>
<protein>
    <submittedName>
        <fullName evidence="1">Uncharacterized protein</fullName>
    </submittedName>
</protein>
<name>A0A0L8FUE4_OCTBM</name>
<sequence>MQISYCGKHHYSCDNMKSKCKHHKKEIKCTQWFCYENKPNKCEVIGN</sequence>
<dbReference type="AlphaFoldDB" id="A0A0L8FUE4"/>
<dbReference type="EMBL" id="KQ426396">
    <property type="protein sequence ID" value="KOF68306.1"/>
    <property type="molecule type" value="Genomic_DNA"/>
</dbReference>